<dbReference type="OrthoDB" id="6921389at2759"/>
<feature type="region of interest" description="Disordered" evidence="5">
    <location>
        <begin position="143"/>
        <end position="171"/>
    </location>
</feature>
<dbReference type="Gene3D" id="1.10.600.10">
    <property type="entry name" value="Farnesyl Diphosphate Synthase"/>
    <property type="match status" value="2"/>
</dbReference>
<keyword evidence="7" id="KW-1185">Reference proteome</keyword>
<dbReference type="GO" id="GO:0046872">
    <property type="term" value="F:metal ion binding"/>
    <property type="evidence" value="ECO:0007669"/>
    <property type="project" value="UniProtKB-KW"/>
</dbReference>
<dbReference type="Pfam" id="PF19086">
    <property type="entry name" value="Terpene_syn_C_2"/>
    <property type="match status" value="1"/>
</dbReference>
<dbReference type="GeneID" id="34611233"/>
<evidence type="ECO:0000256" key="2">
    <source>
        <dbReference type="ARBA" id="ARBA00022679"/>
    </source>
</evidence>
<evidence type="ECO:0008006" key="8">
    <source>
        <dbReference type="Google" id="ProtNLM"/>
    </source>
</evidence>
<evidence type="ECO:0000256" key="3">
    <source>
        <dbReference type="ARBA" id="ARBA00022723"/>
    </source>
</evidence>
<keyword evidence="2" id="KW-0808">Transferase</keyword>
<dbReference type="InterPro" id="IPR008949">
    <property type="entry name" value="Isoprenoid_synthase_dom_sf"/>
</dbReference>
<evidence type="ECO:0000313" key="6">
    <source>
        <dbReference type="EMBL" id="OJJ46868.1"/>
    </source>
</evidence>
<dbReference type="VEuPathDB" id="FungiDB:ASPZODRAFT_141650"/>
<dbReference type="RefSeq" id="XP_022581378.1">
    <property type="nucleotide sequence ID" value="XM_022724768.1"/>
</dbReference>
<reference evidence="7" key="1">
    <citation type="journal article" date="2017" name="Genome Biol.">
        <title>Comparative genomics reveals high biological diversity and specific adaptations in the industrially and medically important fungal genus Aspergillus.</title>
        <authorList>
            <person name="de Vries R.P."/>
            <person name="Riley R."/>
            <person name="Wiebenga A."/>
            <person name="Aguilar-Osorio G."/>
            <person name="Amillis S."/>
            <person name="Uchima C.A."/>
            <person name="Anderluh G."/>
            <person name="Asadollahi M."/>
            <person name="Askin M."/>
            <person name="Barry K."/>
            <person name="Battaglia E."/>
            <person name="Bayram O."/>
            <person name="Benocci T."/>
            <person name="Braus-Stromeyer S.A."/>
            <person name="Caldana C."/>
            <person name="Canovas D."/>
            <person name="Cerqueira G.C."/>
            <person name="Chen F."/>
            <person name="Chen W."/>
            <person name="Choi C."/>
            <person name="Clum A."/>
            <person name="Dos Santos R.A."/>
            <person name="Damasio A.R."/>
            <person name="Diallinas G."/>
            <person name="Emri T."/>
            <person name="Fekete E."/>
            <person name="Flipphi M."/>
            <person name="Freyberg S."/>
            <person name="Gallo A."/>
            <person name="Gournas C."/>
            <person name="Habgood R."/>
            <person name="Hainaut M."/>
            <person name="Harispe M.L."/>
            <person name="Henrissat B."/>
            <person name="Hilden K.S."/>
            <person name="Hope R."/>
            <person name="Hossain A."/>
            <person name="Karabika E."/>
            <person name="Karaffa L."/>
            <person name="Karanyi Z."/>
            <person name="Krasevec N."/>
            <person name="Kuo A."/>
            <person name="Kusch H."/>
            <person name="LaButti K."/>
            <person name="Lagendijk E.L."/>
            <person name="Lapidus A."/>
            <person name="Levasseur A."/>
            <person name="Lindquist E."/>
            <person name="Lipzen A."/>
            <person name="Logrieco A.F."/>
            <person name="MacCabe A."/>
            <person name="Maekelae M.R."/>
            <person name="Malavazi I."/>
            <person name="Melin P."/>
            <person name="Meyer V."/>
            <person name="Mielnichuk N."/>
            <person name="Miskei M."/>
            <person name="Molnar A.P."/>
            <person name="Mule G."/>
            <person name="Ngan C.Y."/>
            <person name="Orejas M."/>
            <person name="Orosz E."/>
            <person name="Ouedraogo J.P."/>
            <person name="Overkamp K.M."/>
            <person name="Park H.-S."/>
            <person name="Perrone G."/>
            <person name="Piumi F."/>
            <person name="Punt P.J."/>
            <person name="Ram A.F."/>
            <person name="Ramon A."/>
            <person name="Rauscher S."/>
            <person name="Record E."/>
            <person name="Riano-Pachon D.M."/>
            <person name="Robert V."/>
            <person name="Roehrig J."/>
            <person name="Ruller R."/>
            <person name="Salamov A."/>
            <person name="Salih N.S."/>
            <person name="Samson R.A."/>
            <person name="Sandor E."/>
            <person name="Sanguinetti M."/>
            <person name="Schuetze T."/>
            <person name="Sepcic K."/>
            <person name="Shelest E."/>
            <person name="Sherlock G."/>
            <person name="Sophianopoulou V."/>
            <person name="Squina F.M."/>
            <person name="Sun H."/>
            <person name="Susca A."/>
            <person name="Todd R.B."/>
            <person name="Tsang A."/>
            <person name="Unkles S.E."/>
            <person name="van de Wiele N."/>
            <person name="van Rossen-Uffink D."/>
            <person name="Oliveira J.V."/>
            <person name="Vesth T.C."/>
            <person name="Visser J."/>
            <person name="Yu J.-H."/>
            <person name="Zhou M."/>
            <person name="Andersen M.R."/>
            <person name="Archer D.B."/>
            <person name="Baker S.E."/>
            <person name="Benoit I."/>
            <person name="Brakhage A.A."/>
            <person name="Braus G.H."/>
            <person name="Fischer R."/>
            <person name="Frisvad J.C."/>
            <person name="Goldman G.H."/>
            <person name="Houbraken J."/>
            <person name="Oakley B."/>
            <person name="Pocsi I."/>
            <person name="Scazzocchio C."/>
            <person name="Seiboth B."/>
            <person name="vanKuyk P.A."/>
            <person name="Wortman J."/>
            <person name="Dyer P.S."/>
            <person name="Grigoriev I.V."/>
        </authorList>
    </citation>
    <scope>NUCLEOTIDE SEQUENCE [LARGE SCALE GENOMIC DNA]</scope>
    <source>
        <strain evidence="7">CBS 506.65</strain>
    </source>
</reference>
<organism evidence="6 7">
    <name type="scientific">Penicilliopsis zonata CBS 506.65</name>
    <dbReference type="NCBI Taxonomy" id="1073090"/>
    <lineage>
        <taxon>Eukaryota</taxon>
        <taxon>Fungi</taxon>
        <taxon>Dikarya</taxon>
        <taxon>Ascomycota</taxon>
        <taxon>Pezizomycotina</taxon>
        <taxon>Eurotiomycetes</taxon>
        <taxon>Eurotiomycetidae</taxon>
        <taxon>Eurotiales</taxon>
        <taxon>Aspergillaceae</taxon>
        <taxon>Penicilliopsis</taxon>
    </lineage>
</organism>
<dbReference type="SUPFAM" id="SSF48576">
    <property type="entry name" value="Terpenoid synthases"/>
    <property type="match status" value="2"/>
</dbReference>
<evidence type="ECO:0000256" key="4">
    <source>
        <dbReference type="ARBA" id="ARBA00022842"/>
    </source>
</evidence>
<proteinExistence type="predicted"/>
<feature type="region of interest" description="Disordered" evidence="5">
    <location>
        <begin position="380"/>
        <end position="461"/>
    </location>
</feature>
<accession>A0A1L9SI58</accession>
<dbReference type="AlphaFoldDB" id="A0A1L9SI58"/>
<dbReference type="InterPro" id="IPR000092">
    <property type="entry name" value="Polyprenyl_synt"/>
</dbReference>
<dbReference type="PANTHER" id="PTHR12001">
    <property type="entry name" value="GERANYLGERANYL PYROPHOSPHATE SYNTHASE"/>
    <property type="match status" value="1"/>
</dbReference>
<dbReference type="GO" id="GO:0043386">
    <property type="term" value="P:mycotoxin biosynthetic process"/>
    <property type="evidence" value="ECO:0007669"/>
    <property type="project" value="UniProtKB-ARBA"/>
</dbReference>
<keyword evidence="3" id="KW-0479">Metal-binding</keyword>
<dbReference type="GO" id="GO:0046165">
    <property type="term" value="P:alcohol biosynthetic process"/>
    <property type="evidence" value="ECO:0007669"/>
    <property type="project" value="UniProtKB-ARBA"/>
</dbReference>
<dbReference type="EMBL" id="KV878341">
    <property type="protein sequence ID" value="OJJ46868.1"/>
    <property type="molecule type" value="Genomic_DNA"/>
</dbReference>
<dbReference type="Pfam" id="PF00348">
    <property type="entry name" value="polyprenyl_synt"/>
    <property type="match status" value="1"/>
</dbReference>
<dbReference type="STRING" id="1073090.A0A1L9SI58"/>
<feature type="compositionally biased region" description="Acidic residues" evidence="5">
    <location>
        <begin position="403"/>
        <end position="438"/>
    </location>
</feature>
<keyword evidence="4" id="KW-0460">Magnesium</keyword>
<feature type="compositionally biased region" description="Basic and acidic residues" evidence="5">
    <location>
        <begin position="439"/>
        <end position="450"/>
    </location>
</feature>
<evidence type="ECO:0000256" key="1">
    <source>
        <dbReference type="ARBA" id="ARBA00005179"/>
    </source>
</evidence>
<evidence type="ECO:0000256" key="5">
    <source>
        <dbReference type="SAM" id="MobiDB-lite"/>
    </source>
</evidence>
<dbReference type="Proteomes" id="UP000184188">
    <property type="component" value="Unassembled WGS sequence"/>
</dbReference>
<comment type="pathway">
    <text evidence="1">Secondary metabolite biosynthesis.</text>
</comment>
<dbReference type="GO" id="GO:0004659">
    <property type="term" value="F:prenyltransferase activity"/>
    <property type="evidence" value="ECO:0007669"/>
    <property type="project" value="InterPro"/>
</dbReference>
<sequence>MFRSYSGLLSKRRKSKGGVFQVVSTAVSEPETVNEPVVTWTYSRVIDDEEQKTQNGCFTTLPIRIHKEDHVAEEGSQRFVQDLNYIVTDKTAPKTGCLSSPVGNYASVIYPECLPDRLEVVAYLTELGYLHLEWIVHELISEEHPDQQTSESSADNVAEENDGPTESPRDASLKKLLTKAMTDLADRNQLVGLEIIDTYRNNWLSSKETPTADTFANIDEYVAFRRTNAGINLYGTLMGFSHGTRFTKEDYSTMTDVLSAAERAIIFTNDYYSWAKKRKDSKANVILFLMQHEDLSVEAARERTKQLILQSEYDFVKRREALYKSHPDLAPQLRKWAEVLGAAIGGVHYWCANTPLPAVEEEEPEEEVSMEETNGVVNGEDLVNGAAHPNGAVPDGETVRSAEEDDNSDEEESSEGDDDDDDEDDDDDDEEEDDEEDGAREGEQEVRAQEEEAPPALQPPIVEISPVQLDSSPLVAPIGYTKFVSASEVQSNLMSVLNIWLQVPSRPLSLVKQIVDDLHSASLMLNNIQDNQSSVQQGKSAAHLVFGPAQSMNSAAYTFVKVSKLVNSLNCPGMLDGLLEELELQFIGQSWDLNWRFSLYCPSEAEYMAMIDRKAGSTFKVLTRLMQSTGMKGSTLDFDSLTILMGRWHHIRDDYLSLQVPECKVLDQGKLSYPIVRCCETDPAAKSIIFGLFRQNHDVLPADSKVQILELLHRSGALQDTYHLIRKLADDIEQTLKYIESVAEEPNAALSSLVASLEDVPVPGA</sequence>
<protein>
    <recommendedName>
        <fullName evidence="8">Geranylgeranyl pyrophosphate synthase</fullName>
    </recommendedName>
</protein>
<dbReference type="PANTHER" id="PTHR12001:SF72">
    <property type="entry name" value="THIJ_PFPI FAMILY PROTEIN (AFU_ORTHOLOGUE AFUA_3G01210)-RELATED"/>
    <property type="match status" value="1"/>
</dbReference>
<evidence type="ECO:0000313" key="7">
    <source>
        <dbReference type="Proteomes" id="UP000184188"/>
    </source>
</evidence>
<dbReference type="GO" id="GO:0008299">
    <property type="term" value="P:isoprenoid biosynthetic process"/>
    <property type="evidence" value="ECO:0007669"/>
    <property type="project" value="InterPro"/>
</dbReference>
<name>A0A1L9SI58_9EURO</name>
<gene>
    <name evidence="6" type="ORF">ASPZODRAFT_141650</name>
</gene>